<protein>
    <submittedName>
        <fullName evidence="2">Uncharacterized protein</fullName>
    </submittedName>
</protein>
<keyword evidence="3" id="KW-1185">Reference proteome</keyword>
<evidence type="ECO:0000313" key="3">
    <source>
        <dbReference type="Proteomes" id="UP001497482"/>
    </source>
</evidence>
<sequence>MDQEGCVCGPCQAGPGQSRGLPTFQKRVGKEAAGASVDPSAVREACVCVSHWRTGQEVPDGELSPEPELSSKRGTQLSAGSTVRQTKMGVLRTTRMDYHQSQPMSNHQLLTRIHLLLLLVAPETSLEARPRPLSRIHPAVRYQRCLNRN</sequence>
<dbReference type="EMBL" id="OZ035842">
    <property type="protein sequence ID" value="CAL1596086.1"/>
    <property type="molecule type" value="Genomic_DNA"/>
</dbReference>
<evidence type="ECO:0000256" key="1">
    <source>
        <dbReference type="SAM" id="MobiDB-lite"/>
    </source>
</evidence>
<feature type="compositionally biased region" description="Polar residues" evidence="1">
    <location>
        <begin position="72"/>
        <end position="85"/>
    </location>
</feature>
<gene>
    <name evidence="2" type="ORF">KC01_LOCUS24793</name>
</gene>
<evidence type="ECO:0000313" key="2">
    <source>
        <dbReference type="EMBL" id="CAL1596086.1"/>
    </source>
</evidence>
<dbReference type="Proteomes" id="UP001497482">
    <property type="component" value="Chromosome 20"/>
</dbReference>
<dbReference type="AlphaFoldDB" id="A0AAV2L175"/>
<feature type="region of interest" description="Disordered" evidence="1">
    <location>
        <begin position="56"/>
        <end position="88"/>
    </location>
</feature>
<name>A0AAV2L175_KNICA</name>
<organism evidence="2 3">
    <name type="scientific">Knipowitschia caucasica</name>
    <name type="common">Caucasian dwarf goby</name>
    <name type="synonym">Pomatoschistus caucasicus</name>
    <dbReference type="NCBI Taxonomy" id="637954"/>
    <lineage>
        <taxon>Eukaryota</taxon>
        <taxon>Metazoa</taxon>
        <taxon>Chordata</taxon>
        <taxon>Craniata</taxon>
        <taxon>Vertebrata</taxon>
        <taxon>Euteleostomi</taxon>
        <taxon>Actinopterygii</taxon>
        <taxon>Neopterygii</taxon>
        <taxon>Teleostei</taxon>
        <taxon>Neoteleostei</taxon>
        <taxon>Acanthomorphata</taxon>
        <taxon>Gobiaria</taxon>
        <taxon>Gobiiformes</taxon>
        <taxon>Gobioidei</taxon>
        <taxon>Gobiidae</taxon>
        <taxon>Gobiinae</taxon>
        <taxon>Knipowitschia</taxon>
    </lineage>
</organism>
<proteinExistence type="predicted"/>
<accession>A0AAV2L175</accession>
<reference evidence="2 3" key="1">
    <citation type="submission" date="2024-04" db="EMBL/GenBank/DDBJ databases">
        <authorList>
            <person name="Waldvogel A.-M."/>
            <person name="Schoenle A."/>
        </authorList>
    </citation>
    <scope>NUCLEOTIDE SEQUENCE [LARGE SCALE GENOMIC DNA]</scope>
</reference>